<keyword evidence="4" id="KW-1185">Reference proteome</keyword>
<sequence>MIVLFIGFISFLVVCCCLRHWVMTPSGRSTEHLIKRNIDEDLGLNTTENPLWVDQKLKMYEEQELTMQVMSEFDASQVSVPPNTSQGPSVTVDAEWSPERRTSIDLSQVL</sequence>
<dbReference type="OrthoDB" id="9990384at2759"/>
<dbReference type="EMBL" id="VSRR010045585">
    <property type="protein sequence ID" value="MPC77312.1"/>
    <property type="molecule type" value="Genomic_DNA"/>
</dbReference>
<evidence type="ECO:0000313" key="3">
    <source>
        <dbReference type="EMBL" id="MPC77312.1"/>
    </source>
</evidence>
<protein>
    <submittedName>
        <fullName evidence="3">Cadherin-87A</fullName>
    </submittedName>
</protein>
<dbReference type="Proteomes" id="UP000324222">
    <property type="component" value="Unassembled WGS sequence"/>
</dbReference>
<dbReference type="AlphaFoldDB" id="A0A5B7I0S3"/>
<reference evidence="3 4" key="1">
    <citation type="submission" date="2019-05" db="EMBL/GenBank/DDBJ databases">
        <title>Another draft genome of Portunus trituberculatus and its Hox gene families provides insights of decapod evolution.</title>
        <authorList>
            <person name="Jeong J.-H."/>
            <person name="Song I."/>
            <person name="Kim S."/>
            <person name="Choi T."/>
            <person name="Kim D."/>
            <person name="Ryu S."/>
            <person name="Kim W."/>
        </authorList>
    </citation>
    <scope>NUCLEOTIDE SEQUENCE [LARGE SCALE GENOMIC DNA]</scope>
    <source>
        <tissue evidence="3">Muscle</tissue>
    </source>
</reference>
<organism evidence="3 4">
    <name type="scientific">Portunus trituberculatus</name>
    <name type="common">Swimming crab</name>
    <name type="synonym">Neptunus trituberculatus</name>
    <dbReference type="NCBI Taxonomy" id="210409"/>
    <lineage>
        <taxon>Eukaryota</taxon>
        <taxon>Metazoa</taxon>
        <taxon>Ecdysozoa</taxon>
        <taxon>Arthropoda</taxon>
        <taxon>Crustacea</taxon>
        <taxon>Multicrustacea</taxon>
        <taxon>Malacostraca</taxon>
        <taxon>Eumalacostraca</taxon>
        <taxon>Eucarida</taxon>
        <taxon>Decapoda</taxon>
        <taxon>Pleocyemata</taxon>
        <taxon>Brachyura</taxon>
        <taxon>Eubrachyura</taxon>
        <taxon>Portunoidea</taxon>
        <taxon>Portunidae</taxon>
        <taxon>Portuninae</taxon>
        <taxon>Portunus</taxon>
    </lineage>
</organism>
<proteinExistence type="predicted"/>
<accession>A0A5B7I0S3</accession>
<evidence type="ECO:0000256" key="2">
    <source>
        <dbReference type="SAM" id="SignalP"/>
    </source>
</evidence>
<feature type="compositionally biased region" description="Polar residues" evidence="1">
    <location>
        <begin position="76"/>
        <end position="89"/>
    </location>
</feature>
<evidence type="ECO:0000313" key="4">
    <source>
        <dbReference type="Proteomes" id="UP000324222"/>
    </source>
</evidence>
<feature type="chain" id="PRO_5022873377" evidence="2">
    <location>
        <begin position="18"/>
        <end position="110"/>
    </location>
</feature>
<evidence type="ECO:0000256" key="1">
    <source>
        <dbReference type="SAM" id="MobiDB-lite"/>
    </source>
</evidence>
<name>A0A5B7I0S3_PORTR</name>
<feature type="region of interest" description="Disordered" evidence="1">
    <location>
        <begin position="76"/>
        <end position="110"/>
    </location>
</feature>
<keyword evidence="2" id="KW-0732">Signal</keyword>
<gene>
    <name evidence="3" type="primary">Cad87A_1</name>
    <name evidence="3" type="ORF">E2C01_071764</name>
</gene>
<feature type="signal peptide" evidence="2">
    <location>
        <begin position="1"/>
        <end position="17"/>
    </location>
</feature>
<comment type="caution">
    <text evidence="3">The sequence shown here is derived from an EMBL/GenBank/DDBJ whole genome shotgun (WGS) entry which is preliminary data.</text>
</comment>